<sequence>MLRWLAVSVDGDPEGRVHLTGRPANRIVLVRLPTDGHGKAAEPDRFTFLEQAR</sequence>
<name>A0A838B9N0_9HYPH</name>
<protein>
    <submittedName>
        <fullName evidence="1">Uncharacterized protein</fullName>
    </submittedName>
</protein>
<accession>A0A838B9N0</accession>
<dbReference type="EMBL" id="JACDTY010000013">
    <property type="protein sequence ID" value="MBA1143316.1"/>
    <property type="molecule type" value="Genomic_DNA"/>
</dbReference>
<dbReference type="RefSeq" id="WP_181060332.1">
    <property type="nucleotide sequence ID" value="NZ_JACDTY010000013.1"/>
</dbReference>
<organism evidence="1 2">
    <name type="scientific">Mesorhizobium neociceri</name>
    <dbReference type="NCBI Taxonomy" id="1307853"/>
    <lineage>
        <taxon>Bacteria</taxon>
        <taxon>Pseudomonadati</taxon>
        <taxon>Pseudomonadota</taxon>
        <taxon>Alphaproteobacteria</taxon>
        <taxon>Hyphomicrobiales</taxon>
        <taxon>Phyllobacteriaceae</taxon>
        <taxon>Mesorhizobium</taxon>
    </lineage>
</organism>
<keyword evidence="2" id="KW-1185">Reference proteome</keyword>
<evidence type="ECO:0000313" key="1">
    <source>
        <dbReference type="EMBL" id="MBA1143316.1"/>
    </source>
</evidence>
<reference evidence="1 2" key="1">
    <citation type="submission" date="2020-07" db="EMBL/GenBank/DDBJ databases">
        <title>Definition of the novel symbiovar canariense within Mesorhizobium novociceri, a new species of genus Mesorhizobium nodulating Cicer canariense in the Caldera de Taburiente National Park (La Palma, Canary Islands).</title>
        <authorList>
            <person name="Leon-Barrios M."/>
            <person name="Perez-Yepez J."/>
            <person name="Flores-Felix J.D."/>
            <person name="Ramirez-Baena M.H."/>
            <person name="Pulido-Suarez L."/>
            <person name="Igual J.M."/>
            <person name="Velazquez E."/>
            <person name="Peix A."/>
        </authorList>
    </citation>
    <scope>NUCLEOTIDE SEQUENCE [LARGE SCALE GENOMIC DNA]</scope>
    <source>
        <strain evidence="1 2">CCANP35</strain>
    </source>
</reference>
<gene>
    <name evidence="1" type="ORF">H0241_24145</name>
</gene>
<dbReference type="Proteomes" id="UP000558284">
    <property type="component" value="Unassembled WGS sequence"/>
</dbReference>
<comment type="caution">
    <text evidence="1">The sequence shown here is derived from an EMBL/GenBank/DDBJ whole genome shotgun (WGS) entry which is preliminary data.</text>
</comment>
<dbReference type="AlphaFoldDB" id="A0A838B9N0"/>
<evidence type="ECO:0000313" key="2">
    <source>
        <dbReference type="Proteomes" id="UP000558284"/>
    </source>
</evidence>
<proteinExistence type="predicted"/>